<organism evidence="8 9">
    <name type="scientific">Pichia inconspicua</name>
    <dbReference type="NCBI Taxonomy" id="52247"/>
    <lineage>
        <taxon>Eukaryota</taxon>
        <taxon>Fungi</taxon>
        <taxon>Dikarya</taxon>
        <taxon>Ascomycota</taxon>
        <taxon>Saccharomycotina</taxon>
        <taxon>Pichiomycetes</taxon>
        <taxon>Pichiales</taxon>
        <taxon>Pichiaceae</taxon>
        <taxon>Pichia</taxon>
    </lineage>
</organism>
<keyword evidence="4" id="KW-0234">DNA repair</keyword>
<dbReference type="OrthoDB" id="206565at2759"/>
<dbReference type="GO" id="GO:0003697">
    <property type="term" value="F:single-stranded DNA binding"/>
    <property type="evidence" value="ECO:0007669"/>
    <property type="project" value="UniProtKB-ARBA"/>
</dbReference>
<name>A0A4T0X616_9ASCO</name>
<dbReference type="GO" id="GO:0045002">
    <property type="term" value="P:double-strand break repair via single-strand annealing"/>
    <property type="evidence" value="ECO:0007669"/>
    <property type="project" value="InterPro"/>
</dbReference>
<dbReference type="GO" id="GO:0005634">
    <property type="term" value="C:nucleus"/>
    <property type="evidence" value="ECO:0007669"/>
    <property type="project" value="InterPro"/>
</dbReference>
<dbReference type="GO" id="GO:0006312">
    <property type="term" value="P:mitotic recombination"/>
    <property type="evidence" value="ECO:0007669"/>
    <property type="project" value="TreeGrafter"/>
</dbReference>
<reference evidence="8 9" key="1">
    <citation type="journal article" date="2019" name="Front. Genet.">
        <title>Whole-Genome Sequencing of the Opportunistic Yeast Pathogen Candida inconspicua Uncovers Its Hybrid Origin.</title>
        <authorList>
            <person name="Mixao V."/>
            <person name="Hansen A.P."/>
            <person name="Saus E."/>
            <person name="Boekhout T."/>
            <person name="Lass-Florl C."/>
            <person name="Gabaldon T."/>
        </authorList>
    </citation>
    <scope>NUCLEOTIDE SEQUENCE [LARGE SCALE GENOMIC DNA]</scope>
    <source>
        <strain evidence="8 9">CBS 180</strain>
    </source>
</reference>
<feature type="compositionally biased region" description="Acidic residues" evidence="7">
    <location>
        <begin position="252"/>
        <end position="263"/>
    </location>
</feature>
<dbReference type="InterPro" id="IPR041247">
    <property type="entry name" value="Rad52_fam"/>
</dbReference>
<evidence type="ECO:0000256" key="7">
    <source>
        <dbReference type="SAM" id="MobiDB-lite"/>
    </source>
</evidence>
<evidence type="ECO:0000256" key="4">
    <source>
        <dbReference type="ARBA" id="ARBA00023204"/>
    </source>
</evidence>
<feature type="compositionally biased region" description="Basic and acidic residues" evidence="7">
    <location>
        <begin position="223"/>
        <end position="232"/>
    </location>
</feature>
<dbReference type="Gene3D" id="3.30.390.80">
    <property type="entry name" value="DNA repair protein Rad52/59/22"/>
    <property type="match status" value="1"/>
</dbReference>
<comment type="similarity">
    <text evidence="1">Belongs to the RAD52 family.</text>
</comment>
<dbReference type="STRING" id="52247.A0A4T0X616"/>
<dbReference type="NCBIfam" id="TIGR00607">
    <property type="entry name" value="rad52"/>
    <property type="match status" value="1"/>
</dbReference>
<dbReference type="AlphaFoldDB" id="A0A4T0X616"/>
<evidence type="ECO:0000313" key="9">
    <source>
        <dbReference type="Proteomes" id="UP000307173"/>
    </source>
</evidence>
<gene>
    <name evidence="8" type="ORF">CANINC_000453</name>
</gene>
<dbReference type="PANTHER" id="PTHR12132:SF1">
    <property type="entry name" value="DNA REPAIR PROTEIN RAD52 HOMOLOG"/>
    <property type="match status" value="1"/>
</dbReference>
<dbReference type="SUPFAM" id="SSF54768">
    <property type="entry name" value="dsRNA-binding domain-like"/>
    <property type="match status" value="1"/>
</dbReference>
<proteinExistence type="inferred from homology"/>
<dbReference type="InterPro" id="IPR042525">
    <property type="entry name" value="Rad52_Rad59_Rad22_sf"/>
</dbReference>
<dbReference type="Proteomes" id="UP000307173">
    <property type="component" value="Unassembled WGS sequence"/>
</dbReference>
<keyword evidence="2" id="KW-0227">DNA damage</keyword>
<dbReference type="InterPro" id="IPR007232">
    <property type="entry name" value="Rad52_Rad59_Rad22"/>
</dbReference>
<comment type="caution">
    <text evidence="8">The sequence shown here is derived from an EMBL/GenBank/DDBJ whole genome shotgun (WGS) entry which is preliminary data.</text>
</comment>
<feature type="compositionally biased region" description="Acidic residues" evidence="7">
    <location>
        <begin position="292"/>
        <end position="304"/>
    </location>
</feature>
<evidence type="ECO:0000256" key="5">
    <source>
        <dbReference type="ARBA" id="ARBA00037138"/>
    </source>
</evidence>
<evidence type="ECO:0000256" key="1">
    <source>
        <dbReference type="ARBA" id="ARBA00006638"/>
    </source>
</evidence>
<evidence type="ECO:0000313" key="8">
    <source>
        <dbReference type="EMBL" id="TID30931.1"/>
    </source>
</evidence>
<dbReference type="FunFam" id="3.30.390.80:FF:000001">
    <property type="entry name" value="DNA repair protein RAD52 homolog"/>
    <property type="match status" value="1"/>
</dbReference>
<evidence type="ECO:0000256" key="3">
    <source>
        <dbReference type="ARBA" id="ARBA00023172"/>
    </source>
</evidence>
<feature type="compositionally biased region" description="Polar residues" evidence="7">
    <location>
        <begin position="308"/>
        <end position="331"/>
    </location>
</feature>
<dbReference type="Pfam" id="PF04098">
    <property type="entry name" value="Rad52_Rad22"/>
    <property type="match status" value="1"/>
</dbReference>
<feature type="region of interest" description="Disordered" evidence="7">
    <location>
        <begin position="213"/>
        <end position="265"/>
    </location>
</feature>
<protein>
    <recommendedName>
        <fullName evidence="6">DNA repair and recombination protein RAD52</fullName>
    </recommendedName>
</protein>
<evidence type="ECO:0000256" key="6">
    <source>
        <dbReference type="ARBA" id="ARBA00041062"/>
    </source>
</evidence>
<feature type="region of interest" description="Disordered" evidence="7">
    <location>
        <begin position="283"/>
        <end position="331"/>
    </location>
</feature>
<comment type="function">
    <text evidence="5">Involved in DNA double-strand break (DSB) repair and recombination. Promotes the annealing of complementary single-stranded DNA and by stimulation of the RAD51 recombinase.</text>
</comment>
<dbReference type="GO" id="GO:0000730">
    <property type="term" value="P:DNA recombinase assembly"/>
    <property type="evidence" value="ECO:0007669"/>
    <property type="project" value="InterPro"/>
</dbReference>
<dbReference type="PANTHER" id="PTHR12132">
    <property type="entry name" value="DNA REPAIR AND RECOMBINATION PROTEIN RAD52, RAD59"/>
    <property type="match status" value="1"/>
</dbReference>
<accession>A0A4T0X616</accession>
<dbReference type="EMBL" id="SELW01000083">
    <property type="protein sequence ID" value="TID30931.1"/>
    <property type="molecule type" value="Genomic_DNA"/>
</dbReference>
<keyword evidence="3" id="KW-0233">DNA recombination</keyword>
<dbReference type="InterPro" id="IPR004585">
    <property type="entry name" value="DNA_recomb/repair_Rad52"/>
</dbReference>
<sequence>MFKRSEDDDRRQKMYTPAGDRVPGYSVDEIESIKVALNRKLGPEFISKRKGPGFSSVQYLEGWKAINLANDIFGFNGWNTELKEYKVDYIDDKNGAISMGLSCIVRIVLKDGTFHEDIGYGSIENCRSKAMAFEKCKKEACTDGMKRALRQFGNALGNCLYDKDFLQNITKVSMEPNKFDENALMRRSVTVPKIENTNNNLNKSNNIIANVSKSFPPIPNNIHDGENTRELLSKSGSPSRTSSKKQKSVVNEEIDEYDDDFEDSYMFSDDLPAELINTESKLGEELPSSDFGGDEDVGEVDGADPDQPKSTSTNSASKVPTESEISANSTTIPEHVTFVSATSADTIQQDPSLQEALKFDISYTPKTITRSSLINHSKSLPVKKSIFSSSKESSMSTTLTDKINDSSNKENKIHKVPSLVAKGGPVYKASIPYNSKQTNDAGILSLGMVANSVTTKRSFGLPPDKLQGKRLKK</sequence>
<evidence type="ECO:0000256" key="2">
    <source>
        <dbReference type="ARBA" id="ARBA00022763"/>
    </source>
</evidence>
<keyword evidence="9" id="KW-1185">Reference proteome</keyword>